<keyword evidence="3" id="KW-0808">Transferase</keyword>
<sequence>LERDRASSSPSYGGNKALLIGIVVGSVFSLLLGLIFLTPLLIQEKSVEPSNLTPLVSVTKQPTDKPVIKNEAEAKFMPKLKPLRRYRDQLKQGGKGPLMLKLPGGTFKMGSANSLPYHDERPQHEVTLQSFSMSRYEITFEEYDPFAKATGHSLPDDRGWGREKRPVINVN</sequence>
<dbReference type="InterPro" id="IPR051043">
    <property type="entry name" value="Sulfatase_Mod_Factor_Kinase"/>
</dbReference>
<feature type="domain" description="Sulfatase-modifying factor enzyme-like" evidence="2">
    <location>
        <begin position="97"/>
        <end position="157"/>
    </location>
</feature>
<reference evidence="3 4" key="1">
    <citation type="submission" date="2016-05" db="EMBL/GenBank/DDBJ databases">
        <title>Single-cell genome of chain-forming Candidatus Thiomargarita nelsonii and comparison to other large sulfur-oxidizing bacteria.</title>
        <authorList>
            <person name="Winkel M."/>
            <person name="Salman V."/>
            <person name="Woyke T."/>
            <person name="Schulz-Vogt H."/>
            <person name="Richter M."/>
            <person name="Flood B."/>
            <person name="Bailey J."/>
            <person name="Amann R."/>
            <person name="Mussmann M."/>
        </authorList>
    </citation>
    <scope>NUCLEOTIDE SEQUENCE [LARGE SCALE GENOMIC DNA]</scope>
    <source>
        <strain evidence="3 4">THI036</strain>
    </source>
</reference>
<proteinExistence type="predicted"/>
<feature type="non-terminal residue" evidence="3">
    <location>
        <position position="171"/>
    </location>
</feature>
<dbReference type="PANTHER" id="PTHR23150:SF35">
    <property type="entry name" value="BLL6746 PROTEIN"/>
    <property type="match status" value="1"/>
</dbReference>
<evidence type="ECO:0000256" key="1">
    <source>
        <dbReference type="SAM" id="Phobius"/>
    </source>
</evidence>
<dbReference type="Pfam" id="PF03781">
    <property type="entry name" value="FGE-sulfatase"/>
    <property type="match status" value="1"/>
</dbReference>
<evidence type="ECO:0000313" key="4">
    <source>
        <dbReference type="Proteomes" id="UP000076962"/>
    </source>
</evidence>
<dbReference type="InterPro" id="IPR016187">
    <property type="entry name" value="CTDL_fold"/>
</dbReference>
<dbReference type="InterPro" id="IPR042095">
    <property type="entry name" value="SUMF_sf"/>
</dbReference>
<comment type="caution">
    <text evidence="3">The sequence shown here is derived from an EMBL/GenBank/DDBJ whole genome shotgun (WGS) entry which is preliminary data.</text>
</comment>
<evidence type="ECO:0000313" key="3">
    <source>
        <dbReference type="EMBL" id="OAD20380.1"/>
    </source>
</evidence>
<keyword evidence="1" id="KW-1133">Transmembrane helix</keyword>
<dbReference type="EMBL" id="LUTY01002420">
    <property type="protein sequence ID" value="OAD20380.1"/>
    <property type="molecule type" value="Genomic_DNA"/>
</dbReference>
<gene>
    <name evidence="3" type="ORF">THIOM_003924</name>
</gene>
<dbReference type="PANTHER" id="PTHR23150">
    <property type="entry name" value="SULFATASE MODIFYING FACTOR 1, 2"/>
    <property type="match status" value="1"/>
</dbReference>
<dbReference type="AlphaFoldDB" id="A0A176RX97"/>
<feature type="non-terminal residue" evidence="3">
    <location>
        <position position="1"/>
    </location>
</feature>
<name>A0A176RX97_9GAMM</name>
<keyword evidence="4" id="KW-1185">Reference proteome</keyword>
<keyword evidence="3" id="KW-0418">Kinase</keyword>
<dbReference type="Proteomes" id="UP000076962">
    <property type="component" value="Unassembled WGS sequence"/>
</dbReference>
<dbReference type="InterPro" id="IPR005532">
    <property type="entry name" value="SUMF_dom"/>
</dbReference>
<feature type="transmembrane region" description="Helical" evidence="1">
    <location>
        <begin position="17"/>
        <end position="42"/>
    </location>
</feature>
<evidence type="ECO:0000259" key="2">
    <source>
        <dbReference type="Pfam" id="PF03781"/>
    </source>
</evidence>
<organism evidence="3 4">
    <name type="scientific">Candidatus Thiomargarita nelsonii</name>
    <dbReference type="NCBI Taxonomy" id="1003181"/>
    <lineage>
        <taxon>Bacteria</taxon>
        <taxon>Pseudomonadati</taxon>
        <taxon>Pseudomonadota</taxon>
        <taxon>Gammaproteobacteria</taxon>
        <taxon>Thiotrichales</taxon>
        <taxon>Thiotrichaceae</taxon>
        <taxon>Thiomargarita</taxon>
    </lineage>
</organism>
<keyword evidence="1" id="KW-0472">Membrane</keyword>
<dbReference type="Gene3D" id="3.90.1580.10">
    <property type="entry name" value="paralog of FGE (formylglycine-generating enzyme)"/>
    <property type="match status" value="1"/>
</dbReference>
<dbReference type="GO" id="GO:0016301">
    <property type="term" value="F:kinase activity"/>
    <property type="evidence" value="ECO:0007669"/>
    <property type="project" value="UniProtKB-KW"/>
</dbReference>
<dbReference type="SUPFAM" id="SSF56436">
    <property type="entry name" value="C-type lectin-like"/>
    <property type="match status" value="1"/>
</dbReference>
<protein>
    <submittedName>
        <fullName evidence="3">Serine/threonine kinase</fullName>
    </submittedName>
</protein>
<accession>A0A176RX97</accession>
<keyword evidence="1" id="KW-0812">Transmembrane</keyword>
<dbReference type="GO" id="GO:0120147">
    <property type="term" value="F:formylglycine-generating oxidase activity"/>
    <property type="evidence" value="ECO:0007669"/>
    <property type="project" value="TreeGrafter"/>
</dbReference>